<protein>
    <submittedName>
        <fullName evidence="1">Uncharacterized protein</fullName>
    </submittedName>
</protein>
<evidence type="ECO:0000313" key="2">
    <source>
        <dbReference type="Proteomes" id="UP000221369"/>
    </source>
</evidence>
<keyword evidence="2" id="KW-1185">Reference proteome</keyword>
<proteinExistence type="predicted"/>
<dbReference type="Proteomes" id="UP000221369">
    <property type="component" value="Unassembled WGS sequence"/>
</dbReference>
<name>A0A2A9DVE6_9MICO</name>
<evidence type="ECO:0000313" key="1">
    <source>
        <dbReference type="EMBL" id="PFG30658.1"/>
    </source>
</evidence>
<dbReference type="AlphaFoldDB" id="A0A2A9DVE6"/>
<accession>A0A2A9DVE6</accession>
<sequence>MATDSDATLRREYARRLMSVVASKNLHGAFPVKDASGASPIVIALGHEKVDAVFTRIVSAGGSANLVIVDSADDVHVFSMVPPMSLGSQELKHDTAIDVHKNITMDFLVMYMKQVSGNGTLRIELPGVNIDARWESGTELAGAL</sequence>
<comment type="caution">
    <text evidence="1">The sequence shown here is derived from an EMBL/GenBank/DDBJ whole genome shotgun (WGS) entry which is preliminary data.</text>
</comment>
<gene>
    <name evidence="1" type="ORF">ATJ78_1593</name>
</gene>
<reference evidence="1 2" key="1">
    <citation type="submission" date="2017-10" db="EMBL/GenBank/DDBJ databases">
        <title>Sequencing the genomes of 1000 actinobacteria strains.</title>
        <authorList>
            <person name="Klenk H.-P."/>
        </authorList>
    </citation>
    <scope>NUCLEOTIDE SEQUENCE [LARGE SCALE GENOMIC DNA]</scope>
    <source>
        <strain evidence="1 2">DSM 21798</strain>
    </source>
</reference>
<organism evidence="1 2">
    <name type="scientific">Paramicrobacterium agarici</name>
    <dbReference type="NCBI Taxonomy" id="630514"/>
    <lineage>
        <taxon>Bacteria</taxon>
        <taxon>Bacillati</taxon>
        <taxon>Actinomycetota</taxon>
        <taxon>Actinomycetes</taxon>
        <taxon>Micrococcales</taxon>
        <taxon>Microbacteriaceae</taxon>
        <taxon>Paramicrobacterium</taxon>
    </lineage>
</organism>
<dbReference type="EMBL" id="PDJE01000001">
    <property type="protein sequence ID" value="PFG30658.1"/>
    <property type="molecule type" value="Genomic_DNA"/>
</dbReference>